<keyword evidence="3 4" id="KW-0408">Iron</keyword>
<dbReference type="InterPro" id="IPR009056">
    <property type="entry name" value="Cyt_c-like_dom"/>
</dbReference>
<feature type="chain" id="PRO_5045402329" evidence="5">
    <location>
        <begin position="25"/>
        <end position="107"/>
    </location>
</feature>
<evidence type="ECO:0000256" key="5">
    <source>
        <dbReference type="SAM" id="SignalP"/>
    </source>
</evidence>
<keyword evidence="8" id="KW-1185">Reference proteome</keyword>
<dbReference type="Gene3D" id="1.10.760.10">
    <property type="entry name" value="Cytochrome c-like domain"/>
    <property type="match status" value="1"/>
</dbReference>
<feature type="domain" description="Cytochrome c" evidence="6">
    <location>
        <begin position="27"/>
        <end position="105"/>
    </location>
</feature>
<gene>
    <name evidence="7" type="ORF">JW498_03460</name>
</gene>
<accession>A0ABS2W3X8</accession>
<keyword evidence="5" id="KW-0732">Signal</keyword>
<evidence type="ECO:0000256" key="4">
    <source>
        <dbReference type="PROSITE-ProRule" id="PRU00433"/>
    </source>
</evidence>
<keyword evidence="2 4" id="KW-0479">Metal-binding</keyword>
<dbReference type="SUPFAM" id="SSF46626">
    <property type="entry name" value="Cytochrome c"/>
    <property type="match status" value="1"/>
</dbReference>
<evidence type="ECO:0000313" key="7">
    <source>
        <dbReference type="EMBL" id="MBN0986417.1"/>
    </source>
</evidence>
<organism evidence="7 8">
    <name type="scientific">Amphritea pacifica</name>
    <dbReference type="NCBI Taxonomy" id="2811233"/>
    <lineage>
        <taxon>Bacteria</taxon>
        <taxon>Pseudomonadati</taxon>
        <taxon>Pseudomonadota</taxon>
        <taxon>Gammaproteobacteria</taxon>
        <taxon>Oceanospirillales</taxon>
        <taxon>Oceanospirillaceae</taxon>
        <taxon>Amphritea</taxon>
    </lineage>
</organism>
<dbReference type="Pfam" id="PF13442">
    <property type="entry name" value="Cytochrome_CBB3"/>
    <property type="match status" value="1"/>
</dbReference>
<sequence length="107" mass="11880">MITTRPIILSVISFLFLCGCSDSAPQTDSTDGEKLYGLYCETCHKSDGSGKFLKGIPANRYTSLQKDQVIMLIRQGDPSRPDMPTFTNLTEEQASAIADYLFSLKIY</sequence>
<dbReference type="EMBL" id="JAFFZP010000003">
    <property type="protein sequence ID" value="MBN0986417.1"/>
    <property type="molecule type" value="Genomic_DNA"/>
</dbReference>
<evidence type="ECO:0000313" key="8">
    <source>
        <dbReference type="Proteomes" id="UP000760472"/>
    </source>
</evidence>
<dbReference type="Proteomes" id="UP000760472">
    <property type="component" value="Unassembled WGS sequence"/>
</dbReference>
<feature type="signal peptide" evidence="5">
    <location>
        <begin position="1"/>
        <end position="24"/>
    </location>
</feature>
<name>A0ABS2W3X8_9GAMM</name>
<dbReference type="RefSeq" id="WP_205209971.1">
    <property type="nucleotide sequence ID" value="NZ_JAFFZO010000010.1"/>
</dbReference>
<evidence type="ECO:0000259" key="6">
    <source>
        <dbReference type="PROSITE" id="PS51007"/>
    </source>
</evidence>
<dbReference type="PROSITE" id="PS51257">
    <property type="entry name" value="PROKAR_LIPOPROTEIN"/>
    <property type="match status" value="1"/>
</dbReference>
<keyword evidence="1 4" id="KW-0349">Heme</keyword>
<evidence type="ECO:0000256" key="1">
    <source>
        <dbReference type="ARBA" id="ARBA00022617"/>
    </source>
</evidence>
<comment type="caution">
    <text evidence="7">The sequence shown here is derived from an EMBL/GenBank/DDBJ whole genome shotgun (WGS) entry which is preliminary data.</text>
</comment>
<dbReference type="InterPro" id="IPR036909">
    <property type="entry name" value="Cyt_c-like_dom_sf"/>
</dbReference>
<proteinExistence type="predicted"/>
<evidence type="ECO:0000256" key="2">
    <source>
        <dbReference type="ARBA" id="ARBA00022723"/>
    </source>
</evidence>
<dbReference type="PROSITE" id="PS51007">
    <property type="entry name" value="CYTC"/>
    <property type="match status" value="1"/>
</dbReference>
<evidence type="ECO:0000256" key="3">
    <source>
        <dbReference type="ARBA" id="ARBA00023004"/>
    </source>
</evidence>
<reference evidence="7 8" key="1">
    <citation type="submission" date="2021-02" db="EMBL/GenBank/DDBJ databases">
        <title>A novel species of genus Amphritea isolated from a fishpond in China.</title>
        <authorList>
            <person name="Lu H."/>
        </authorList>
    </citation>
    <scope>NUCLEOTIDE SEQUENCE [LARGE SCALE GENOMIC DNA]</scope>
    <source>
        <strain evidence="7 8">RP18W</strain>
    </source>
</reference>
<protein>
    <submittedName>
        <fullName evidence="7">Cytochrome c</fullName>
    </submittedName>
</protein>